<keyword evidence="3" id="KW-1185">Reference proteome</keyword>
<accession>A0A3N5DLS1</accession>
<dbReference type="RefSeq" id="WP_123880493.1">
    <property type="nucleotide sequence ID" value="NZ_RPFZ01000001.1"/>
</dbReference>
<evidence type="ECO:0000313" key="3">
    <source>
        <dbReference type="Proteomes" id="UP000275232"/>
    </source>
</evidence>
<keyword evidence="1" id="KW-0472">Membrane</keyword>
<reference evidence="2 3" key="1">
    <citation type="submission" date="2018-11" db="EMBL/GenBank/DDBJ databases">
        <title>Erythrobacter spongiae sp. nov., isolated from a marine sponge.</title>
        <authorList>
            <person name="Zhuang L."/>
            <person name="Luo L."/>
        </authorList>
    </citation>
    <scope>NUCLEOTIDE SEQUENCE [LARGE SCALE GENOMIC DNA]</scope>
    <source>
        <strain evidence="2 3">HN-E23</strain>
    </source>
</reference>
<evidence type="ECO:0000313" key="2">
    <source>
        <dbReference type="EMBL" id="RPF71755.1"/>
    </source>
</evidence>
<dbReference type="AlphaFoldDB" id="A0A3N5DLS1"/>
<name>A0A3N5DLS1_9SPHN</name>
<dbReference type="Proteomes" id="UP000275232">
    <property type="component" value="Unassembled WGS sequence"/>
</dbReference>
<evidence type="ECO:0000256" key="1">
    <source>
        <dbReference type="SAM" id="Phobius"/>
    </source>
</evidence>
<keyword evidence="1" id="KW-1133">Transmembrane helix</keyword>
<protein>
    <submittedName>
        <fullName evidence="2">Uncharacterized protein</fullName>
    </submittedName>
</protein>
<sequence>MTSRNRHGTQPAWVRKGAERHDLTVSFVTTLLFPVCFVGALSDRGARGTTSRGVWTDALSRARSNASMITQLPG</sequence>
<organism evidence="2 3">
    <name type="scientific">Aurantiacibacter spongiae</name>
    <dbReference type="NCBI Taxonomy" id="2488860"/>
    <lineage>
        <taxon>Bacteria</taxon>
        <taxon>Pseudomonadati</taxon>
        <taxon>Pseudomonadota</taxon>
        <taxon>Alphaproteobacteria</taxon>
        <taxon>Sphingomonadales</taxon>
        <taxon>Erythrobacteraceae</taxon>
        <taxon>Aurantiacibacter</taxon>
    </lineage>
</organism>
<keyword evidence="1" id="KW-0812">Transmembrane</keyword>
<gene>
    <name evidence="2" type="ORF">EG799_09095</name>
</gene>
<dbReference type="EMBL" id="RPFZ01000001">
    <property type="protein sequence ID" value="RPF71755.1"/>
    <property type="molecule type" value="Genomic_DNA"/>
</dbReference>
<proteinExistence type="predicted"/>
<comment type="caution">
    <text evidence="2">The sequence shown here is derived from an EMBL/GenBank/DDBJ whole genome shotgun (WGS) entry which is preliminary data.</text>
</comment>
<feature type="transmembrane region" description="Helical" evidence="1">
    <location>
        <begin position="23"/>
        <end position="42"/>
    </location>
</feature>